<reference evidence="1 2" key="1">
    <citation type="journal article" date="2017" name="Int. J. Parasitol.">
        <title>The genome of the protozoan parasite Cystoisospora suis and a reverse vaccinology approach to identify vaccine candidates.</title>
        <authorList>
            <person name="Palmieri N."/>
            <person name="Shrestha A."/>
            <person name="Ruttkowski B."/>
            <person name="Beck T."/>
            <person name="Vogl C."/>
            <person name="Tomley F."/>
            <person name="Blake D.P."/>
            <person name="Joachim A."/>
        </authorList>
    </citation>
    <scope>NUCLEOTIDE SEQUENCE [LARGE SCALE GENOMIC DNA]</scope>
    <source>
        <strain evidence="1 2">Wien I</strain>
    </source>
</reference>
<gene>
    <name evidence="1" type="ORF">CSUI_002387</name>
</gene>
<sequence>MKIERKRKEDLCRRRKTSGAVHLGDSHFFKPPKQFLCQPILLFFRSPPLSFLLPAI</sequence>
<comment type="caution">
    <text evidence="1">The sequence shown here is derived from an EMBL/GenBank/DDBJ whole genome shotgun (WGS) entry which is preliminary data.</text>
</comment>
<dbReference type="VEuPathDB" id="ToxoDB:CSUI_002387"/>
<dbReference type="GeneID" id="94425800"/>
<protein>
    <submittedName>
        <fullName evidence="1">Uncharacterized protein</fullName>
    </submittedName>
</protein>
<dbReference type="RefSeq" id="XP_067925429.1">
    <property type="nucleotide sequence ID" value="XM_068062589.1"/>
</dbReference>
<name>A0A2C6L8Z9_9APIC</name>
<dbReference type="AlphaFoldDB" id="A0A2C6L8Z9"/>
<proteinExistence type="predicted"/>
<dbReference type="EMBL" id="MIGC01001016">
    <property type="protein sequence ID" value="PHJ23755.1"/>
    <property type="molecule type" value="Genomic_DNA"/>
</dbReference>
<evidence type="ECO:0000313" key="2">
    <source>
        <dbReference type="Proteomes" id="UP000221165"/>
    </source>
</evidence>
<dbReference type="Proteomes" id="UP000221165">
    <property type="component" value="Unassembled WGS sequence"/>
</dbReference>
<evidence type="ECO:0000313" key="1">
    <source>
        <dbReference type="EMBL" id="PHJ23755.1"/>
    </source>
</evidence>
<accession>A0A2C6L8Z9</accession>
<organism evidence="1 2">
    <name type="scientific">Cystoisospora suis</name>
    <dbReference type="NCBI Taxonomy" id="483139"/>
    <lineage>
        <taxon>Eukaryota</taxon>
        <taxon>Sar</taxon>
        <taxon>Alveolata</taxon>
        <taxon>Apicomplexa</taxon>
        <taxon>Conoidasida</taxon>
        <taxon>Coccidia</taxon>
        <taxon>Eucoccidiorida</taxon>
        <taxon>Eimeriorina</taxon>
        <taxon>Sarcocystidae</taxon>
        <taxon>Cystoisospora</taxon>
    </lineage>
</organism>
<keyword evidence="2" id="KW-1185">Reference proteome</keyword>